<dbReference type="SUPFAM" id="SSF48726">
    <property type="entry name" value="Immunoglobulin"/>
    <property type="match status" value="2"/>
</dbReference>
<name>A0A9Q1HKE7_HOLLE</name>
<protein>
    <submittedName>
        <fullName evidence="3">NLR family CARD domain-containing protein 4</fullName>
    </submittedName>
</protein>
<dbReference type="OrthoDB" id="120976at2759"/>
<dbReference type="PANTHER" id="PTHR46312:SF2">
    <property type="entry name" value="NUCLEOTIDE-BINDING OLIGOMERIZATION DOMAIN-CONTAINING PROTEIN 2-LIKE"/>
    <property type="match status" value="1"/>
</dbReference>
<dbReference type="InterPro" id="IPR036179">
    <property type="entry name" value="Ig-like_dom_sf"/>
</dbReference>
<gene>
    <name evidence="3" type="ORF">HOLleu_03750</name>
</gene>
<dbReference type="Gene3D" id="3.40.50.300">
    <property type="entry name" value="P-loop containing nucleotide triphosphate hydrolases"/>
    <property type="match status" value="1"/>
</dbReference>
<dbReference type="EMBL" id="JAIZAY010000001">
    <property type="protein sequence ID" value="KAJ8050519.1"/>
    <property type="molecule type" value="Genomic_DNA"/>
</dbReference>
<feature type="signal peptide" evidence="1">
    <location>
        <begin position="1"/>
        <end position="23"/>
    </location>
</feature>
<dbReference type="SUPFAM" id="SSF52540">
    <property type="entry name" value="P-loop containing nucleoside triphosphate hydrolases"/>
    <property type="match status" value="1"/>
</dbReference>
<dbReference type="InterPro" id="IPR027417">
    <property type="entry name" value="P-loop_NTPase"/>
</dbReference>
<evidence type="ECO:0000256" key="1">
    <source>
        <dbReference type="SAM" id="SignalP"/>
    </source>
</evidence>
<keyword evidence="1" id="KW-0732">Signal</keyword>
<dbReference type="AlphaFoldDB" id="A0A9Q1HKE7"/>
<dbReference type="SMART" id="SM00409">
    <property type="entry name" value="IG"/>
    <property type="match status" value="2"/>
</dbReference>
<evidence type="ECO:0000313" key="4">
    <source>
        <dbReference type="Proteomes" id="UP001152320"/>
    </source>
</evidence>
<dbReference type="PANTHER" id="PTHR46312">
    <property type="entry name" value="NACHT DOMAIN-CONTAINING PROTEIN"/>
    <property type="match status" value="1"/>
</dbReference>
<comment type="caution">
    <text evidence="3">The sequence shown here is derived from an EMBL/GenBank/DDBJ whole genome shotgun (WGS) entry which is preliminary data.</text>
</comment>
<reference evidence="3" key="1">
    <citation type="submission" date="2021-10" db="EMBL/GenBank/DDBJ databases">
        <title>Tropical sea cucumber genome reveals ecological adaptation and Cuvierian tubules defense mechanism.</title>
        <authorList>
            <person name="Chen T."/>
        </authorList>
    </citation>
    <scope>NUCLEOTIDE SEQUENCE</scope>
    <source>
        <strain evidence="3">Nanhai2018</strain>
        <tissue evidence="3">Muscle</tissue>
    </source>
</reference>
<evidence type="ECO:0000259" key="2">
    <source>
        <dbReference type="SMART" id="SM00409"/>
    </source>
</evidence>
<sequence length="1124" mass="128285">MELEVKTILILFLLVMLAKRLLFLESTQDARCDSPQYLELGKSGTIICVFHRDFVRVLWYNTTDYLHTNPILHYNGESIKSGLGYESGEFDIFPNGSLIISEVSLEHDHTFKVAYVPFEDSQPTLVDVEIIVLVKPSVPFPVFDSCDNVGARCYSSLQSSSSIQCLVHGARPKVTLILKKRTVDGDVILSNTTLISSEGIGYTARITTSDVFHRTSSIVLLICQASSPPGMLEKGETLMLTENGNTDLPREIMTKHIMRYSRMELNCSQTNKGFVAWKKAISVERVQYQLLLYSLFIEDSFTKVIADDFSLGSNSSLIVPSVDLKHEGIYICTFGDGVIEAVKAYKVTIAVSPVPPYPVVDGCAHHPYCALEAEREGTLTCTVHGIRPHVQLEWKTFYDSDAASISFTNQKMTVTDNGETFDVIYWTEYRVHLRTRVRLTVECKVSEDFFSGLSTKIDLVLLQDSVYATDKTNLPSSYMLPHLPSVLCIILLLLLLWGLNVCCKRFYKNRRPTSTFNSENNEESVAMLTSQPSGLQNIREIKDRFLKEVKEKYKELYDAVQPIPYVKDKMYCVDKVFVEGGIEFLESIEDAGRHELWKRLERHQDIFRASCVKSPRRILEGEPGYGKSTVTLQIAYDWCNSKTNSVLKDVEILILLRLRQLGGVPSIYRAIKRFILPMDTKLTERDIETILHSDFSVAVILDGFDEYPDRDSVTITDVTTIIARQKFQDAEVITTTRSSFLPKKYPPSTKRIRLTGFNAKARRYYIRKAVVGDDDEGVKTLEGYLEQNPILSDLCQVPLLFVIFAHMAKESEEFRKLNSVTKFFRYMISCFHSHMRNKMKDENVRNHELFETNHSKLDRAAFEALQGSSQKIVWPKDQLRQQIGREFYDQYIRIGILVEEEGFDFNNDPATPITEHVRYKTEVRFYHKLFCEWYAAHYLADYLQQNPDVDLRAFLQHLDPFDVQYMYRFSCGLNSESAKKIISYLKKIEGGDKFAILCILEQTGKIDNIKETIRQLCSTGLIISGHESLLLQRSSLQLLEIAARNDMHIDLVDLNNCLKSVDLSSKCIQLQSGLMFNSRIPTKELGISVTSREITKEEAIAVLEFSSMCPSLKKLVFRSLAVLQ</sequence>
<feature type="domain" description="Immunoglobulin" evidence="2">
    <location>
        <begin position="252"/>
        <end position="350"/>
    </location>
</feature>
<evidence type="ECO:0000313" key="3">
    <source>
        <dbReference type="EMBL" id="KAJ8050519.1"/>
    </source>
</evidence>
<feature type="chain" id="PRO_5040442732" evidence="1">
    <location>
        <begin position="24"/>
        <end position="1124"/>
    </location>
</feature>
<dbReference type="InterPro" id="IPR007111">
    <property type="entry name" value="NACHT_NTPase"/>
</dbReference>
<proteinExistence type="predicted"/>
<dbReference type="Proteomes" id="UP001152320">
    <property type="component" value="Chromosome 1"/>
</dbReference>
<accession>A0A9Q1HKE7</accession>
<dbReference type="Pfam" id="PF05729">
    <property type="entry name" value="NACHT"/>
    <property type="match status" value="1"/>
</dbReference>
<feature type="domain" description="Immunoglobulin" evidence="2">
    <location>
        <begin position="33"/>
        <end position="129"/>
    </location>
</feature>
<organism evidence="3 4">
    <name type="scientific">Holothuria leucospilota</name>
    <name type="common">Black long sea cucumber</name>
    <name type="synonym">Mertensiothuria leucospilota</name>
    <dbReference type="NCBI Taxonomy" id="206669"/>
    <lineage>
        <taxon>Eukaryota</taxon>
        <taxon>Metazoa</taxon>
        <taxon>Echinodermata</taxon>
        <taxon>Eleutherozoa</taxon>
        <taxon>Echinozoa</taxon>
        <taxon>Holothuroidea</taxon>
        <taxon>Aspidochirotacea</taxon>
        <taxon>Aspidochirotida</taxon>
        <taxon>Holothuriidae</taxon>
        <taxon>Holothuria</taxon>
    </lineage>
</organism>
<keyword evidence="4" id="KW-1185">Reference proteome</keyword>
<dbReference type="InterPro" id="IPR003599">
    <property type="entry name" value="Ig_sub"/>
</dbReference>